<dbReference type="PANTHER" id="PTHR43687:SF4">
    <property type="entry name" value="BLR5484 PROTEIN"/>
    <property type="match status" value="1"/>
</dbReference>
<evidence type="ECO:0000259" key="5">
    <source>
        <dbReference type="PROSITE" id="PS51379"/>
    </source>
</evidence>
<reference evidence="6 7" key="1">
    <citation type="submission" date="2020-01" db="EMBL/GenBank/DDBJ databases">
        <title>Whole genome sequence of Heliobacterium gestii DSM 11169.</title>
        <authorList>
            <person name="Kyndt J.A."/>
            <person name="Meyer T.E."/>
        </authorList>
    </citation>
    <scope>NUCLEOTIDE SEQUENCE [LARGE SCALE GENOMIC DNA]</scope>
    <source>
        <strain evidence="6 7">DSM 11169</strain>
    </source>
</reference>
<keyword evidence="7" id="KW-1185">Reference proteome</keyword>
<keyword evidence="1" id="KW-0004">4Fe-4S</keyword>
<dbReference type="SUPFAM" id="SSF54862">
    <property type="entry name" value="4Fe-4S ferredoxins"/>
    <property type="match status" value="1"/>
</dbReference>
<evidence type="ECO:0000256" key="3">
    <source>
        <dbReference type="ARBA" id="ARBA00023004"/>
    </source>
</evidence>
<dbReference type="GO" id="GO:0046872">
    <property type="term" value="F:metal ion binding"/>
    <property type="evidence" value="ECO:0007669"/>
    <property type="project" value="UniProtKB-KW"/>
</dbReference>
<dbReference type="AlphaFoldDB" id="A0A845LBD9"/>
<organism evidence="6 7">
    <name type="scientific">Heliomicrobium gestii</name>
    <name type="common">Heliobacterium gestii</name>
    <dbReference type="NCBI Taxonomy" id="2699"/>
    <lineage>
        <taxon>Bacteria</taxon>
        <taxon>Bacillati</taxon>
        <taxon>Bacillota</taxon>
        <taxon>Clostridia</taxon>
        <taxon>Eubacteriales</taxon>
        <taxon>Heliobacteriaceae</taxon>
        <taxon>Heliomicrobium</taxon>
    </lineage>
</organism>
<keyword evidence="3" id="KW-0408">Iron</keyword>
<dbReference type="InterPro" id="IPR017896">
    <property type="entry name" value="4Fe4S_Fe-S-bd"/>
</dbReference>
<dbReference type="Proteomes" id="UP000471031">
    <property type="component" value="Unassembled WGS sequence"/>
</dbReference>
<gene>
    <name evidence="6" type="ORF">GTO89_04195</name>
</gene>
<dbReference type="InterPro" id="IPR017900">
    <property type="entry name" value="4Fe4S_Fe_S_CS"/>
</dbReference>
<dbReference type="PROSITE" id="PS00198">
    <property type="entry name" value="4FE4S_FER_1"/>
    <property type="match status" value="2"/>
</dbReference>
<comment type="caution">
    <text evidence="6">The sequence shown here is derived from an EMBL/GenBank/DDBJ whole genome shotgun (WGS) entry which is preliminary data.</text>
</comment>
<evidence type="ECO:0000256" key="1">
    <source>
        <dbReference type="ARBA" id="ARBA00022485"/>
    </source>
</evidence>
<feature type="domain" description="4Fe-4S ferredoxin-type" evidence="5">
    <location>
        <begin position="8"/>
        <end position="37"/>
    </location>
</feature>
<dbReference type="Pfam" id="PF13187">
    <property type="entry name" value="Fer4_9"/>
    <property type="match status" value="1"/>
</dbReference>
<accession>A0A845LBD9</accession>
<feature type="domain" description="4Fe-4S ferredoxin-type" evidence="5">
    <location>
        <begin position="38"/>
        <end position="68"/>
    </location>
</feature>
<dbReference type="RefSeq" id="WP_161260819.1">
    <property type="nucleotide sequence ID" value="NZ_JAFBDC010000006.1"/>
</dbReference>
<sequence length="71" mass="7573">MSSAVEQPPIQINLAWCKGCGICYTLCPTKVLGADELGKVTLTQPKKCTKCKICENHCPDFAISVSGGKKS</sequence>
<evidence type="ECO:0000256" key="2">
    <source>
        <dbReference type="ARBA" id="ARBA00022723"/>
    </source>
</evidence>
<keyword evidence="4" id="KW-0411">Iron-sulfur</keyword>
<dbReference type="Gene3D" id="3.30.70.20">
    <property type="match status" value="1"/>
</dbReference>
<proteinExistence type="predicted"/>
<dbReference type="InterPro" id="IPR050572">
    <property type="entry name" value="Fe-S_Ferredoxin"/>
</dbReference>
<evidence type="ECO:0000256" key="4">
    <source>
        <dbReference type="ARBA" id="ARBA00023014"/>
    </source>
</evidence>
<evidence type="ECO:0000313" key="7">
    <source>
        <dbReference type="Proteomes" id="UP000471031"/>
    </source>
</evidence>
<dbReference type="GO" id="GO:0051539">
    <property type="term" value="F:4 iron, 4 sulfur cluster binding"/>
    <property type="evidence" value="ECO:0007669"/>
    <property type="project" value="UniProtKB-KW"/>
</dbReference>
<evidence type="ECO:0000313" key="6">
    <source>
        <dbReference type="EMBL" id="MZP42240.1"/>
    </source>
</evidence>
<dbReference type="PROSITE" id="PS51379">
    <property type="entry name" value="4FE4S_FER_2"/>
    <property type="match status" value="2"/>
</dbReference>
<keyword evidence="2" id="KW-0479">Metal-binding</keyword>
<protein>
    <submittedName>
        <fullName evidence="6">4Fe-4S dicluster domain-containing protein</fullName>
    </submittedName>
</protein>
<name>A0A845LBD9_HELGE</name>
<dbReference type="PANTHER" id="PTHR43687">
    <property type="entry name" value="ADENYLYLSULFATE REDUCTASE, BETA SUBUNIT"/>
    <property type="match status" value="1"/>
</dbReference>
<dbReference type="EMBL" id="WXEX01000003">
    <property type="protein sequence ID" value="MZP42240.1"/>
    <property type="molecule type" value="Genomic_DNA"/>
</dbReference>
<dbReference type="OrthoDB" id="9804603at2"/>